<dbReference type="Proteomes" id="UP000663829">
    <property type="component" value="Unassembled WGS sequence"/>
</dbReference>
<comment type="caution">
    <text evidence="2">The sequence shown here is derived from an EMBL/GenBank/DDBJ whole genome shotgun (WGS) entry which is preliminary data.</text>
</comment>
<proteinExistence type="predicted"/>
<dbReference type="EMBL" id="CAJNOQ010018492">
    <property type="protein sequence ID" value="CAF1429977.1"/>
    <property type="molecule type" value="Genomic_DNA"/>
</dbReference>
<dbReference type="Proteomes" id="UP000681722">
    <property type="component" value="Unassembled WGS sequence"/>
</dbReference>
<evidence type="ECO:0000313" key="2">
    <source>
        <dbReference type="EMBL" id="CAF1429977.1"/>
    </source>
</evidence>
<accession>A0A815N4I4</accession>
<evidence type="ECO:0000313" key="3">
    <source>
        <dbReference type="EMBL" id="CAF4309023.1"/>
    </source>
</evidence>
<feature type="non-terminal residue" evidence="2">
    <location>
        <position position="1"/>
    </location>
</feature>
<sequence>HREISPKYRTITRVQQQRYPILRYQQPYIHRQLQAKHRQMYAMSSRRTVNIPVRQNIPLKRTVGRKQLQKRIHLVSKIPARKTIIKTTVGTKEETRLQLEELIQRAATNLSSVNTRVGPTVGIFHVSCLSSGGLGFKLSIVVLGILGTLIGMGIKSLLPDKKPGLSTKKPIVSSTLYDRQIIATYPV</sequence>
<reference evidence="2" key="1">
    <citation type="submission" date="2021-02" db="EMBL/GenBank/DDBJ databases">
        <authorList>
            <person name="Nowell W R."/>
        </authorList>
    </citation>
    <scope>NUCLEOTIDE SEQUENCE</scope>
</reference>
<dbReference type="EMBL" id="CAJOBC010083924">
    <property type="protein sequence ID" value="CAF4309023.1"/>
    <property type="molecule type" value="Genomic_DNA"/>
</dbReference>
<keyword evidence="4" id="KW-1185">Reference proteome</keyword>
<keyword evidence="1" id="KW-0812">Transmembrane</keyword>
<organism evidence="2 4">
    <name type="scientific">Didymodactylos carnosus</name>
    <dbReference type="NCBI Taxonomy" id="1234261"/>
    <lineage>
        <taxon>Eukaryota</taxon>
        <taxon>Metazoa</taxon>
        <taxon>Spiralia</taxon>
        <taxon>Gnathifera</taxon>
        <taxon>Rotifera</taxon>
        <taxon>Eurotatoria</taxon>
        <taxon>Bdelloidea</taxon>
        <taxon>Philodinida</taxon>
        <taxon>Philodinidae</taxon>
        <taxon>Didymodactylos</taxon>
    </lineage>
</organism>
<keyword evidence="1" id="KW-1133">Transmembrane helix</keyword>
<feature type="transmembrane region" description="Helical" evidence="1">
    <location>
        <begin position="134"/>
        <end position="158"/>
    </location>
</feature>
<dbReference type="AlphaFoldDB" id="A0A815N4I4"/>
<gene>
    <name evidence="2" type="ORF">GPM918_LOCUS33968</name>
    <name evidence="3" type="ORF">SRO942_LOCUS34662</name>
</gene>
<keyword evidence="1" id="KW-0472">Membrane</keyword>
<protein>
    <submittedName>
        <fullName evidence="2">Uncharacterized protein</fullName>
    </submittedName>
</protein>
<evidence type="ECO:0000313" key="4">
    <source>
        <dbReference type="Proteomes" id="UP000663829"/>
    </source>
</evidence>
<name>A0A815N4I4_9BILA</name>
<evidence type="ECO:0000256" key="1">
    <source>
        <dbReference type="SAM" id="Phobius"/>
    </source>
</evidence>